<evidence type="ECO:0008006" key="4">
    <source>
        <dbReference type="Google" id="ProtNLM"/>
    </source>
</evidence>
<accession>A0A3G8ZWG3</accession>
<dbReference type="EMBL" id="CP034170">
    <property type="protein sequence ID" value="AZI58774.1"/>
    <property type="molecule type" value="Genomic_DNA"/>
</dbReference>
<dbReference type="Proteomes" id="UP000268084">
    <property type="component" value="Chromosome"/>
</dbReference>
<dbReference type="SUPFAM" id="SSF110087">
    <property type="entry name" value="DR1885-like metal-binding protein"/>
    <property type="match status" value="1"/>
</dbReference>
<dbReference type="Pfam" id="PF04314">
    <property type="entry name" value="PCuAC"/>
    <property type="match status" value="1"/>
</dbReference>
<dbReference type="KEGG" id="nak:EH165_12160"/>
<organism evidence="2 3">
    <name type="scientific">Nakamurella antarctica</name>
    <dbReference type="NCBI Taxonomy" id="1902245"/>
    <lineage>
        <taxon>Bacteria</taxon>
        <taxon>Bacillati</taxon>
        <taxon>Actinomycetota</taxon>
        <taxon>Actinomycetes</taxon>
        <taxon>Nakamurellales</taxon>
        <taxon>Nakamurellaceae</taxon>
        <taxon>Nakamurella</taxon>
    </lineage>
</organism>
<dbReference type="InterPro" id="IPR007410">
    <property type="entry name" value="LpqE-like"/>
</dbReference>
<proteinExistence type="predicted"/>
<evidence type="ECO:0000313" key="2">
    <source>
        <dbReference type="EMBL" id="AZI58774.1"/>
    </source>
</evidence>
<dbReference type="OrthoDB" id="5188566at2"/>
<sequence length="193" mass="19314">MARIAQYSRLRFVPAAGVALALVLSGCAAGQIAQTANQVAAVDGANGDSGKIGVRNVLLATAPTGGYPAGSDIPMSLVITNSALTADKLVSVSTPAAASVKVSGDGAIASKSLVKVGGDNPLTLTLTGLVEQLPFGHSIPMTFSFASGGTVKVNVPIEIPAERDPSLTRETVNILPAEHGSIWSGGTEGEAGH</sequence>
<dbReference type="RefSeq" id="WP_124799678.1">
    <property type="nucleotide sequence ID" value="NZ_CP034170.1"/>
</dbReference>
<gene>
    <name evidence="2" type="ORF">EH165_12160</name>
</gene>
<reference evidence="2 3" key="2">
    <citation type="submission" date="2018-12" db="EMBL/GenBank/DDBJ databases">
        <title>Nakamurella antarcticus sp. nov., isolated from Antarctica South Shetland Islands soil.</title>
        <authorList>
            <person name="Peng F."/>
        </authorList>
    </citation>
    <scope>NUCLEOTIDE SEQUENCE [LARGE SCALE GENOMIC DNA]</scope>
    <source>
        <strain evidence="2 3">S14-144</strain>
    </source>
</reference>
<name>A0A3G8ZWG3_9ACTN</name>
<reference evidence="2 3" key="1">
    <citation type="submission" date="2018-11" db="EMBL/GenBank/DDBJ databases">
        <authorList>
            <person name="Da X."/>
        </authorList>
    </citation>
    <scope>NUCLEOTIDE SEQUENCE [LARGE SCALE GENOMIC DNA]</scope>
    <source>
        <strain evidence="2 3">S14-144</strain>
    </source>
</reference>
<evidence type="ECO:0000256" key="1">
    <source>
        <dbReference type="SAM" id="SignalP"/>
    </source>
</evidence>
<evidence type="ECO:0000313" key="3">
    <source>
        <dbReference type="Proteomes" id="UP000268084"/>
    </source>
</evidence>
<dbReference type="InterPro" id="IPR036182">
    <property type="entry name" value="PCuAC_sf"/>
</dbReference>
<keyword evidence="1" id="KW-0732">Signal</keyword>
<keyword evidence="3" id="KW-1185">Reference proteome</keyword>
<dbReference type="AlphaFoldDB" id="A0A3G8ZWG3"/>
<feature type="signal peptide" evidence="1">
    <location>
        <begin position="1"/>
        <end position="28"/>
    </location>
</feature>
<dbReference type="PROSITE" id="PS51257">
    <property type="entry name" value="PROKAR_LIPOPROTEIN"/>
    <property type="match status" value="1"/>
</dbReference>
<protein>
    <recommendedName>
        <fullName evidence="4">Copper(I)-binding protein</fullName>
    </recommendedName>
</protein>
<feature type="chain" id="PRO_5039213578" description="Copper(I)-binding protein" evidence="1">
    <location>
        <begin position="29"/>
        <end position="193"/>
    </location>
</feature>
<dbReference type="Gene3D" id="2.60.40.1890">
    <property type="entry name" value="PCu(A)C copper chaperone"/>
    <property type="match status" value="1"/>
</dbReference>